<evidence type="ECO:0000256" key="1">
    <source>
        <dbReference type="SAM" id="MobiDB-lite"/>
    </source>
</evidence>
<accession>T1HLX8</accession>
<dbReference type="Proteomes" id="UP000015103">
    <property type="component" value="Unassembled WGS sequence"/>
</dbReference>
<feature type="compositionally biased region" description="Basic and acidic residues" evidence="1">
    <location>
        <begin position="150"/>
        <end position="166"/>
    </location>
</feature>
<dbReference type="EMBL" id="ACPB03012000">
    <property type="status" value="NOT_ANNOTATED_CDS"/>
    <property type="molecule type" value="Genomic_DNA"/>
</dbReference>
<keyword evidence="3" id="KW-1185">Reference proteome</keyword>
<feature type="region of interest" description="Disordered" evidence="1">
    <location>
        <begin position="146"/>
        <end position="210"/>
    </location>
</feature>
<proteinExistence type="predicted"/>
<protein>
    <submittedName>
        <fullName evidence="2">Uncharacterized protein</fullName>
    </submittedName>
</protein>
<evidence type="ECO:0000313" key="2">
    <source>
        <dbReference type="EnsemblMetazoa" id="RPRC005052-PA"/>
    </source>
</evidence>
<dbReference type="AlphaFoldDB" id="T1HLX8"/>
<dbReference type="VEuPathDB" id="VectorBase:RPRC005052"/>
<reference evidence="2" key="1">
    <citation type="submission" date="2015-05" db="UniProtKB">
        <authorList>
            <consortium name="EnsemblMetazoa"/>
        </authorList>
    </citation>
    <scope>IDENTIFICATION</scope>
</reference>
<name>T1HLX8_RHOPR</name>
<dbReference type="EnsemblMetazoa" id="RPRC005052-RA">
    <property type="protein sequence ID" value="RPRC005052-PA"/>
    <property type="gene ID" value="RPRC005052"/>
</dbReference>
<organism evidence="2 3">
    <name type="scientific">Rhodnius prolixus</name>
    <name type="common">Triatomid bug</name>
    <dbReference type="NCBI Taxonomy" id="13249"/>
    <lineage>
        <taxon>Eukaryota</taxon>
        <taxon>Metazoa</taxon>
        <taxon>Ecdysozoa</taxon>
        <taxon>Arthropoda</taxon>
        <taxon>Hexapoda</taxon>
        <taxon>Insecta</taxon>
        <taxon>Pterygota</taxon>
        <taxon>Neoptera</taxon>
        <taxon>Paraneoptera</taxon>
        <taxon>Hemiptera</taxon>
        <taxon>Heteroptera</taxon>
        <taxon>Panheteroptera</taxon>
        <taxon>Cimicomorpha</taxon>
        <taxon>Reduviidae</taxon>
        <taxon>Triatominae</taxon>
        <taxon>Rhodnius</taxon>
    </lineage>
</organism>
<sequence>MDHNFTDSFFKIVYAIFSGSDRLGGITENDLAKLLRNEGFAIDRRQLRGCLDDGKTLGLFIKKTNNCYRLTKALYDSLSNNLEKARRNLRAISRHRARRSIRRKKTPSRKRNRGRSAVRKKKLCEGCKKNKACNCPPTCTLCPRASARRKSSEIMKKKEEVKKLTSEEPEPAAANEEYRNSKSPSANQPQPAPTNGFENKGTDTNTQPGL</sequence>
<dbReference type="HOGENOM" id="CLU_1311519_0_0_1"/>
<feature type="region of interest" description="Disordered" evidence="1">
    <location>
        <begin position="94"/>
        <end position="120"/>
    </location>
</feature>
<dbReference type="InParanoid" id="T1HLX8"/>
<evidence type="ECO:0000313" key="3">
    <source>
        <dbReference type="Proteomes" id="UP000015103"/>
    </source>
</evidence>